<protein>
    <recommendedName>
        <fullName evidence="4">ATP-binding protein</fullName>
    </recommendedName>
</protein>
<proteinExistence type="predicted"/>
<dbReference type="Pfam" id="PF13604">
    <property type="entry name" value="AAA_30"/>
    <property type="match status" value="1"/>
</dbReference>
<dbReference type="EMBL" id="BAAAOG010000001">
    <property type="protein sequence ID" value="GAA1944751.1"/>
    <property type="molecule type" value="Genomic_DNA"/>
</dbReference>
<dbReference type="InterPro" id="IPR027417">
    <property type="entry name" value="P-loop_NTPase"/>
</dbReference>
<gene>
    <name evidence="2" type="ORF">GCM10009776_03270</name>
</gene>
<organism evidence="2 3">
    <name type="scientific">Microbacterium deminutum</name>
    <dbReference type="NCBI Taxonomy" id="344164"/>
    <lineage>
        <taxon>Bacteria</taxon>
        <taxon>Bacillati</taxon>
        <taxon>Actinomycetota</taxon>
        <taxon>Actinomycetes</taxon>
        <taxon>Micrococcales</taxon>
        <taxon>Microbacteriaceae</taxon>
        <taxon>Microbacterium</taxon>
    </lineage>
</organism>
<comment type="caution">
    <text evidence="2">The sequence shown here is derived from an EMBL/GenBank/DDBJ whole genome shotgun (WGS) entry which is preliminary data.</text>
</comment>
<dbReference type="SUPFAM" id="SSF52540">
    <property type="entry name" value="P-loop containing nucleoside triphosphate hydrolases"/>
    <property type="match status" value="1"/>
</dbReference>
<dbReference type="Gene3D" id="3.40.50.300">
    <property type="entry name" value="P-loop containing nucleotide triphosphate hydrolases"/>
    <property type="match status" value="1"/>
</dbReference>
<dbReference type="Proteomes" id="UP001499933">
    <property type="component" value="Unassembled WGS sequence"/>
</dbReference>
<evidence type="ECO:0000313" key="2">
    <source>
        <dbReference type="EMBL" id="GAA1944751.1"/>
    </source>
</evidence>
<keyword evidence="3" id="KW-1185">Reference proteome</keyword>
<reference evidence="2 3" key="1">
    <citation type="journal article" date="2019" name="Int. J. Syst. Evol. Microbiol.">
        <title>The Global Catalogue of Microorganisms (GCM) 10K type strain sequencing project: providing services to taxonomists for standard genome sequencing and annotation.</title>
        <authorList>
            <consortium name="The Broad Institute Genomics Platform"/>
            <consortium name="The Broad Institute Genome Sequencing Center for Infectious Disease"/>
            <person name="Wu L."/>
            <person name="Ma J."/>
        </authorList>
    </citation>
    <scope>NUCLEOTIDE SEQUENCE [LARGE SCALE GENOMIC DNA]</scope>
    <source>
        <strain evidence="2 3">JCM 14901</strain>
    </source>
</reference>
<evidence type="ECO:0008006" key="4">
    <source>
        <dbReference type="Google" id="ProtNLM"/>
    </source>
</evidence>
<feature type="compositionally biased region" description="Basic and acidic residues" evidence="1">
    <location>
        <begin position="108"/>
        <end position="117"/>
    </location>
</feature>
<sequence>MASDTIVLKLRVGNRFAALSAPGALPRREDMRGVAALHARESGNLDDAQLAAASAIAGTSRLVSITGPAGGGKTMLLRVARTGLELQRRRVILERSGGGDRGLPSHQCRLDHGVRSR</sequence>
<accession>A0ABN2Q5L6</accession>
<feature type="region of interest" description="Disordered" evidence="1">
    <location>
        <begin position="95"/>
        <end position="117"/>
    </location>
</feature>
<name>A0ABN2Q5L6_9MICO</name>
<evidence type="ECO:0000256" key="1">
    <source>
        <dbReference type="SAM" id="MobiDB-lite"/>
    </source>
</evidence>
<evidence type="ECO:0000313" key="3">
    <source>
        <dbReference type="Proteomes" id="UP001499933"/>
    </source>
</evidence>